<dbReference type="NCBIfam" id="TIGR04131">
    <property type="entry name" value="Bac_Flav_CTERM"/>
    <property type="match status" value="1"/>
</dbReference>
<evidence type="ECO:0000313" key="2">
    <source>
        <dbReference type="Proteomes" id="UP000711407"/>
    </source>
</evidence>
<dbReference type="Pfam" id="PF13585">
    <property type="entry name" value="CHU_C"/>
    <property type="match status" value="1"/>
</dbReference>
<accession>A0A4Q0U8U8</accession>
<name>A0A4Q0U8U8_9BACT</name>
<proteinExistence type="predicted"/>
<dbReference type="Proteomes" id="UP000711407">
    <property type="component" value="Unassembled WGS sequence"/>
</dbReference>
<reference evidence="1" key="2">
    <citation type="submission" date="2021-09" db="EMBL/GenBank/DDBJ databases">
        <authorList>
            <person name="Gilroy R."/>
        </authorList>
    </citation>
    <scope>NUCLEOTIDE SEQUENCE</scope>
    <source>
        <strain evidence="1">4100</strain>
    </source>
</reference>
<dbReference type="EMBL" id="DYXT01000044">
    <property type="protein sequence ID" value="HJE39774.1"/>
    <property type="molecule type" value="Genomic_DNA"/>
</dbReference>
<gene>
    <name evidence="1" type="ORF">K8V47_08480</name>
</gene>
<reference evidence="1" key="1">
    <citation type="journal article" date="2021" name="PeerJ">
        <title>Extensive microbial diversity within the chicken gut microbiome revealed by metagenomics and culture.</title>
        <authorList>
            <person name="Gilroy R."/>
            <person name="Ravi A."/>
            <person name="Getino M."/>
            <person name="Pursley I."/>
            <person name="Horton D.L."/>
            <person name="Alikhan N.F."/>
            <person name="Baker D."/>
            <person name="Gharbi K."/>
            <person name="Hall N."/>
            <person name="Watson M."/>
            <person name="Adriaenssens E.M."/>
            <person name="Foster-Nyarko E."/>
            <person name="Jarju S."/>
            <person name="Secka A."/>
            <person name="Antonio M."/>
            <person name="Oren A."/>
            <person name="Chaudhuri R.R."/>
            <person name="La Ragione R."/>
            <person name="Hildebrand F."/>
            <person name="Pallen M.J."/>
        </authorList>
    </citation>
    <scope>NUCLEOTIDE SEQUENCE</scope>
    <source>
        <strain evidence="1">4100</strain>
    </source>
</reference>
<comment type="caution">
    <text evidence="1">The sequence shown here is derived from an EMBL/GenBank/DDBJ whole genome shotgun (WGS) entry which is preliminary data.</text>
</comment>
<evidence type="ECO:0000313" key="1">
    <source>
        <dbReference type="EMBL" id="HJE39774.1"/>
    </source>
</evidence>
<dbReference type="InterPro" id="IPR026341">
    <property type="entry name" value="T9SS_type_B"/>
</dbReference>
<protein>
    <submittedName>
        <fullName evidence="1">Gliding motility-associated C-terminal domain-containing protein</fullName>
    </submittedName>
</protein>
<dbReference type="AlphaFoldDB" id="A0A4Q0U8U8"/>
<organism evidence="1 2">
    <name type="scientific">Candidatus Amulumruptor caecigallinarius</name>
    <dbReference type="NCBI Taxonomy" id="2109911"/>
    <lineage>
        <taxon>Bacteria</taxon>
        <taxon>Pseudomonadati</taxon>
        <taxon>Bacteroidota</taxon>
        <taxon>Bacteroidia</taxon>
        <taxon>Bacteroidales</taxon>
        <taxon>Muribaculaceae</taxon>
        <taxon>Candidatus Amulumruptor</taxon>
    </lineage>
</organism>
<sequence>MKRHILWLLIAFSAILNVIKAQDAADDELEKGWTKLNSEYATAIYAARVSDLPTNFNRTNVAEDILGGNAPAEIRFQVTLTDKCYNLQWAISGAEDLSQPYYTTDGTDWTFTFNNPGTSYVGLYAWGDDADMPTHPIYTYTVTVTDSYLACPNAFSPNDDGVNDEWKVSYRSLREFECHIFNRWGKELFSTRNPDQGWDGKAGGKTVPSGVYYYVIKATGNDGQEYKLAGDINILHFK</sequence>